<keyword evidence="2 5" id="KW-0238">DNA-binding</keyword>
<evidence type="ECO:0000259" key="7">
    <source>
        <dbReference type="PROSITE" id="PS50252"/>
    </source>
</evidence>
<comment type="subcellular location">
    <subcellularLocation>
        <location evidence="5">Nucleus</location>
    </subcellularLocation>
</comment>
<comment type="caution">
    <text evidence="5">Lacks conserved residue(s) required for the propagation of feature annotation.</text>
</comment>
<evidence type="ECO:0000256" key="1">
    <source>
        <dbReference type="ARBA" id="ARBA00023015"/>
    </source>
</evidence>
<dbReference type="Proteomes" id="UP001460270">
    <property type="component" value="Unassembled WGS sequence"/>
</dbReference>
<dbReference type="InterPro" id="IPR008967">
    <property type="entry name" value="p53-like_TF_DNA-bd_sf"/>
</dbReference>
<dbReference type="EMBL" id="JBBPFD010000003">
    <property type="protein sequence ID" value="KAK7933221.1"/>
    <property type="molecule type" value="Genomic_DNA"/>
</dbReference>
<evidence type="ECO:0000313" key="9">
    <source>
        <dbReference type="Proteomes" id="UP001460270"/>
    </source>
</evidence>
<feature type="region of interest" description="Disordered" evidence="6">
    <location>
        <begin position="132"/>
        <end position="224"/>
    </location>
</feature>
<dbReference type="PANTHER" id="PTHR11267">
    <property type="entry name" value="T-BOX PROTEIN-RELATED"/>
    <property type="match status" value="1"/>
</dbReference>
<evidence type="ECO:0000256" key="2">
    <source>
        <dbReference type="ARBA" id="ARBA00023125"/>
    </source>
</evidence>
<evidence type="ECO:0000256" key="6">
    <source>
        <dbReference type="SAM" id="MobiDB-lite"/>
    </source>
</evidence>
<keyword evidence="3" id="KW-0804">Transcription</keyword>
<feature type="domain" description="T-box" evidence="7">
    <location>
        <begin position="1"/>
        <end position="139"/>
    </location>
</feature>
<dbReference type="Gene3D" id="2.60.40.820">
    <property type="entry name" value="Transcription factor, T-box"/>
    <property type="match status" value="2"/>
</dbReference>
<dbReference type="Pfam" id="PF00907">
    <property type="entry name" value="T-box"/>
    <property type="match status" value="2"/>
</dbReference>
<dbReference type="PANTHER" id="PTHR11267:SF181">
    <property type="entry name" value="OPTOMOTOR-BLIND PROTEIN"/>
    <property type="match status" value="1"/>
</dbReference>
<keyword evidence="4 5" id="KW-0539">Nucleus</keyword>
<feature type="compositionally biased region" description="Low complexity" evidence="6">
    <location>
        <begin position="470"/>
        <end position="484"/>
    </location>
</feature>
<organism evidence="8 9">
    <name type="scientific">Mugilogobius chulae</name>
    <name type="common">yellowstripe goby</name>
    <dbReference type="NCBI Taxonomy" id="88201"/>
    <lineage>
        <taxon>Eukaryota</taxon>
        <taxon>Metazoa</taxon>
        <taxon>Chordata</taxon>
        <taxon>Craniata</taxon>
        <taxon>Vertebrata</taxon>
        <taxon>Euteleostomi</taxon>
        <taxon>Actinopterygii</taxon>
        <taxon>Neopterygii</taxon>
        <taxon>Teleostei</taxon>
        <taxon>Neoteleostei</taxon>
        <taxon>Acanthomorphata</taxon>
        <taxon>Gobiaria</taxon>
        <taxon>Gobiiformes</taxon>
        <taxon>Gobioidei</taxon>
        <taxon>Gobiidae</taxon>
        <taxon>Gobionellinae</taxon>
        <taxon>Mugilogobius</taxon>
    </lineage>
</organism>
<dbReference type="SMART" id="SM00425">
    <property type="entry name" value="TBOX"/>
    <property type="match status" value="1"/>
</dbReference>
<evidence type="ECO:0000256" key="4">
    <source>
        <dbReference type="ARBA" id="ARBA00023242"/>
    </source>
</evidence>
<evidence type="ECO:0000256" key="5">
    <source>
        <dbReference type="PROSITE-ProRule" id="PRU00201"/>
    </source>
</evidence>
<sequence length="495" mass="54919">MVITKSGRRMFPPLRLRCSGLELKSKYMVLLDIVAADENRYKFHQSRWTQWMSKVINFHKVKLTNNVSDKHGFTILNSMHKYQPRFHIVKAHDVLKLPYSTFKTYVFPETQFIAVTAYQNDKITQLKIDHNPFAKGFRDTGNGRREKRKLPHASEQRKELRTNDSQDPRTQPHSDKSSDGHESDSDNNLEDSCEPQTRPEVKDLTAQPSSACLSEPADPHRLSQDQGPWFGCPSLDTARPLRTFGGYPFPISLQQHMFVQELLSLSHFGSFVFYPHPSLCAAAPAHYFLPPLRTTLDLKADPSGHGWDYCSSLRSASPSGSSVTSTACDMADGAFKYLSPDPLNPHPCKTQRTAAAAAAQQSPRAPLPPGQTASVPYGSEKPSEVVPYDIPADNTSQAEYEYKPPSPVVLCSFLPEEFVYCQDPVDHAGNYTAQVELGHGCVGWGGQTQKEVNHTAVICTALDDIECAGPESSSEETSPASRSTSPPPSDVCYSN</sequence>
<dbReference type="GO" id="GO:0000785">
    <property type="term" value="C:chromatin"/>
    <property type="evidence" value="ECO:0007669"/>
    <property type="project" value="TreeGrafter"/>
</dbReference>
<reference evidence="9" key="1">
    <citation type="submission" date="2024-04" db="EMBL/GenBank/DDBJ databases">
        <title>Salinicola lusitanus LLJ914,a marine bacterium isolated from the Okinawa Trough.</title>
        <authorList>
            <person name="Li J."/>
        </authorList>
    </citation>
    <scope>NUCLEOTIDE SEQUENCE [LARGE SCALE GENOMIC DNA]</scope>
</reference>
<feature type="compositionally biased region" description="Basic and acidic residues" evidence="6">
    <location>
        <begin position="132"/>
        <end position="144"/>
    </location>
</feature>
<dbReference type="InterPro" id="IPR036960">
    <property type="entry name" value="T-box_sf"/>
</dbReference>
<evidence type="ECO:0000313" key="8">
    <source>
        <dbReference type="EMBL" id="KAK7933221.1"/>
    </source>
</evidence>
<dbReference type="GO" id="GO:0005634">
    <property type="term" value="C:nucleus"/>
    <property type="evidence" value="ECO:0007669"/>
    <property type="project" value="UniProtKB-SubCell"/>
</dbReference>
<dbReference type="AlphaFoldDB" id="A0AAW0PYB2"/>
<dbReference type="PROSITE" id="PS50252">
    <property type="entry name" value="TBOX_3"/>
    <property type="match status" value="1"/>
</dbReference>
<dbReference type="GO" id="GO:0001708">
    <property type="term" value="P:cell fate specification"/>
    <property type="evidence" value="ECO:0007669"/>
    <property type="project" value="TreeGrafter"/>
</dbReference>
<name>A0AAW0PYB2_9GOBI</name>
<keyword evidence="9" id="KW-1185">Reference proteome</keyword>
<dbReference type="GO" id="GO:0045893">
    <property type="term" value="P:positive regulation of DNA-templated transcription"/>
    <property type="evidence" value="ECO:0007669"/>
    <property type="project" value="InterPro"/>
</dbReference>
<dbReference type="GO" id="GO:0000981">
    <property type="term" value="F:DNA-binding transcription factor activity, RNA polymerase II-specific"/>
    <property type="evidence" value="ECO:0007669"/>
    <property type="project" value="TreeGrafter"/>
</dbReference>
<dbReference type="SUPFAM" id="SSF49417">
    <property type="entry name" value="p53-like transcription factors"/>
    <property type="match status" value="1"/>
</dbReference>
<keyword evidence="1" id="KW-0805">Transcription regulation</keyword>
<evidence type="ECO:0000256" key="3">
    <source>
        <dbReference type="ARBA" id="ARBA00023163"/>
    </source>
</evidence>
<dbReference type="FunFam" id="2.60.40.820:FF:000014">
    <property type="entry name" value="Optomotor-blind protein"/>
    <property type="match status" value="1"/>
</dbReference>
<dbReference type="Pfam" id="PF20627">
    <property type="entry name" value="TBX2-3_RD"/>
    <property type="match status" value="1"/>
</dbReference>
<feature type="region of interest" description="Disordered" evidence="6">
    <location>
        <begin position="348"/>
        <end position="385"/>
    </location>
</feature>
<proteinExistence type="predicted"/>
<comment type="caution">
    <text evidence="8">The sequence shown here is derived from an EMBL/GenBank/DDBJ whole genome shotgun (WGS) entry which is preliminary data.</text>
</comment>
<dbReference type="PRINTS" id="PR00937">
    <property type="entry name" value="TBOX"/>
</dbReference>
<gene>
    <name evidence="8" type="ORF">WMY93_004117</name>
</gene>
<dbReference type="InterPro" id="IPR046360">
    <property type="entry name" value="T-box_DNA-bd"/>
</dbReference>
<dbReference type="InterPro" id="IPR048387">
    <property type="entry name" value="TBX2_3_RD"/>
</dbReference>
<feature type="compositionally biased region" description="Basic and acidic residues" evidence="6">
    <location>
        <begin position="152"/>
        <end position="184"/>
    </location>
</feature>
<feature type="region of interest" description="Disordered" evidence="6">
    <location>
        <begin position="468"/>
        <end position="495"/>
    </location>
</feature>
<accession>A0AAW0PYB2</accession>
<dbReference type="InterPro" id="IPR001699">
    <property type="entry name" value="TF_T-box"/>
</dbReference>
<dbReference type="GO" id="GO:0000978">
    <property type="term" value="F:RNA polymerase II cis-regulatory region sequence-specific DNA binding"/>
    <property type="evidence" value="ECO:0007669"/>
    <property type="project" value="InterPro"/>
</dbReference>
<protein>
    <recommendedName>
        <fullName evidence="7">T-box domain-containing protein</fullName>
    </recommendedName>
</protein>